<name>A0A261S180_9BORD</name>
<dbReference type="Pfam" id="PF00350">
    <property type="entry name" value="Dynamin_N"/>
    <property type="match status" value="1"/>
</dbReference>
<gene>
    <name evidence="2" type="ORF">CAL29_24435</name>
</gene>
<dbReference type="Gene3D" id="3.40.50.300">
    <property type="entry name" value="P-loop containing nucleotide triphosphate hydrolases"/>
    <property type="match status" value="1"/>
</dbReference>
<dbReference type="SUPFAM" id="SSF52540">
    <property type="entry name" value="P-loop containing nucleoside triphosphate hydrolases"/>
    <property type="match status" value="1"/>
</dbReference>
<sequence length="178" mass="19877">MELTFGLRDAPCHSADVDLEVLCRTVDTYSLLEIQPALSELVRHDAMRDLVVVALGLANAGKSSLINRLLQNDILPVEATPTTAVATHIIHGHQSRGIARIVLRKYLQWSLRRTRLEAGLFPVFKTYLSRLHEWRRAALDDLLKAFTEACDRRSGIPATLAADLAYLQRISCATSFRA</sequence>
<organism evidence="2 3">
    <name type="scientific">Bordetella genomosp. 10</name>
    <dbReference type="NCBI Taxonomy" id="1416804"/>
    <lineage>
        <taxon>Bacteria</taxon>
        <taxon>Pseudomonadati</taxon>
        <taxon>Pseudomonadota</taxon>
        <taxon>Betaproteobacteria</taxon>
        <taxon>Burkholderiales</taxon>
        <taxon>Alcaligenaceae</taxon>
        <taxon>Bordetella</taxon>
    </lineage>
</organism>
<dbReference type="InterPro" id="IPR027417">
    <property type="entry name" value="P-loop_NTPase"/>
</dbReference>
<dbReference type="AlphaFoldDB" id="A0A261S180"/>
<protein>
    <recommendedName>
        <fullName evidence="1">Dynamin N-terminal domain-containing protein</fullName>
    </recommendedName>
</protein>
<comment type="caution">
    <text evidence="2">The sequence shown here is derived from an EMBL/GenBank/DDBJ whole genome shotgun (WGS) entry which is preliminary data.</text>
</comment>
<reference evidence="3" key="1">
    <citation type="submission" date="2017-05" db="EMBL/GenBank/DDBJ databases">
        <title>Complete and WGS of Bordetella genogroups.</title>
        <authorList>
            <person name="Spilker T."/>
            <person name="Lipuma J."/>
        </authorList>
    </citation>
    <scope>NUCLEOTIDE SEQUENCE [LARGE SCALE GENOMIC DNA]</scope>
    <source>
        <strain evidence="3">AU16122</strain>
    </source>
</reference>
<dbReference type="OrthoDB" id="9056765at2"/>
<evidence type="ECO:0000313" key="3">
    <source>
        <dbReference type="Proteomes" id="UP000216020"/>
    </source>
</evidence>
<evidence type="ECO:0000259" key="1">
    <source>
        <dbReference type="Pfam" id="PF00350"/>
    </source>
</evidence>
<dbReference type="RefSeq" id="WP_094855501.1">
    <property type="nucleotide sequence ID" value="NZ_NEVM01000005.1"/>
</dbReference>
<dbReference type="EMBL" id="NEVM01000005">
    <property type="protein sequence ID" value="OZI31086.1"/>
    <property type="molecule type" value="Genomic_DNA"/>
</dbReference>
<dbReference type="Proteomes" id="UP000216020">
    <property type="component" value="Unassembled WGS sequence"/>
</dbReference>
<keyword evidence="3" id="KW-1185">Reference proteome</keyword>
<proteinExistence type="predicted"/>
<accession>A0A261S180</accession>
<feature type="domain" description="Dynamin N-terminal" evidence="1">
    <location>
        <begin position="52"/>
        <end position="96"/>
    </location>
</feature>
<dbReference type="InterPro" id="IPR045063">
    <property type="entry name" value="Dynamin_N"/>
</dbReference>
<evidence type="ECO:0000313" key="2">
    <source>
        <dbReference type="EMBL" id="OZI31086.1"/>
    </source>
</evidence>